<evidence type="ECO:0000256" key="1">
    <source>
        <dbReference type="SAM" id="SignalP"/>
    </source>
</evidence>
<dbReference type="Pfam" id="PF16657">
    <property type="entry name" value="Malt_amylase_C"/>
    <property type="match status" value="1"/>
</dbReference>
<proteinExistence type="predicted"/>
<dbReference type="RefSeq" id="WP_314003009.1">
    <property type="nucleotide sequence ID" value="NZ_JASJOT010000032.1"/>
</dbReference>
<gene>
    <name evidence="3" type="ORF">QNI19_31160</name>
</gene>
<dbReference type="Pfam" id="PF00128">
    <property type="entry name" value="Alpha-amylase"/>
    <property type="match status" value="2"/>
</dbReference>
<dbReference type="Gene3D" id="3.20.20.80">
    <property type="entry name" value="Glycosidases"/>
    <property type="match status" value="1"/>
</dbReference>
<dbReference type="CDD" id="cd11313">
    <property type="entry name" value="AmyAc_arch_bac_AmyA"/>
    <property type="match status" value="1"/>
</dbReference>
<dbReference type="Gene3D" id="2.60.40.1180">
    <property type="entry name" value="Golgi alpha-mannosidase II"/>
    <property type="match status" value="1"/>
</dbReference>
<evidence type="ECO:0000313" key="4">
    <source>
        <dbReference type="Proteomes" id="UP001228581"/>
    </source>
</evidence>
<accession>A0ABT7CXV6</accession>
<dbReference type="SUPFAM" id="SSF51445">
    <property type="entry name" value="(Trans)glycosidases"/>
    <property type="match status" value="1"/>
</dbReference>
<dbReference type="InterPro" id="IPR017853">
    <property type="entry name" value="GH"/>
</dbReference>
<feature type="domain" description="Glycosyl hydrolase family 13 catalytic" evidence="2">
    <location>
        <begin position="54"/>
        <end position="379"/>
    </location>
</feature>
<dbReference type="PANTHER" id="PTHR10357">
    <property type="entry name" value="ALPHA-AMYLASE FAMILY MEMBER"/>
    <property type="match status" value="1"/>
</dbReference>
<protein>
    <submittedName>
        <fullName evidence="3">Alpha-amylase family glycosyl hydrolase</fullName>
    </submittedName>
</protein>
<dbReference type="Proteomes" id="UP001228581">
    <property type="component" value="Unassembled WGS sequence"/>
</dbReference>
<name>A0ABT7CXV6_9BACT</name>
<evidence type="ECO:0000313" key="3">
    <source>
        <dbReference type="EMBL" id="MDJ1497439.1"/>
    </source>
</evidence>
<dbReference type="GO" id="GO:0016787">
    <property type="term" value="F:hydrolase activity"/>
    <property type="evidence" value="ECO:0007669"/>
    <property type="project" value="UniProtKB-KW"/>
</dbReference>
<comment type="caution">
    <text evidence="3">The sequence shown here is derived from an EMBL/GenBank/DDBJ whole genome shotgun (WGS) entry which is preliminary data.</text>
</comment>
<reference evidence="3 4" key="1">
    <citation type="submission" date="2023-05" db="EMBL/GenBank/DDBJ databases">
        <authorList>
            <person name="Zhang X."/>
        </authorList>
    </citation>
    <scope>NUCLEOTIDE SEQUENCE [LARGE SCALE GENOMIC DNA]</scope>
    <source>
        <strain evidence="3 4">DM2B3-1</strain>
    </source>
</reference>
<dbReference type="InterPro" id="IPR013780">
    <property type="entry name" value="Glyco_hydro_b"/>
</dbReference>
<feature type="chain" id="PRO_5045293258" evidence="1">
    <location>
        <begin position="25"/>
        <end position="463"/>
    </location>
</feature>
<sequence>MMNYNKLKGLIWAFLLITVSGACKKDSPGPSFSYKQYGSPFKGVPERQNAAIYQVNLRAFSEAGTFKGVEARLDSVKALGINVLYLMPIYPIGVVNSAGGLGSPYSIKDYKAVNPEFGTLEDLRALVDAAHSKGMAVILDWVANHTSWDNEWITAHKDWYQQDNSGNVISPPGTGWLDVAQLNYTNTELRKAMIDAMAYWVYTANVDGFRCDAADYVPYSFWKEAIESLRTIQSHKLLILAEGGRNDHFKAGFDLLYGFNFFYTMSDKVFEEKGSVTLLQNVNTAEYAITPESTQRVVRYTTNHDVNLSDGTPLELFGGKQGSMSAFVVAAYMKGVPMIYNGQEVGQATRLQYFTRTPISWNTADYGMVAEYKKLLAFYNASNTVRMGELRSFSSDDVCVFTKHVEGETILVIANLRNKAVTYSVPGALVNTAWTDVFTNTSTAVSNQISLPAYSYKVLKINQ</sequence>
<dbReference type="PROSITE" id="PS51257">
    <property type="entry name" value="PROKAR_LIPOPROTEIN"/>
    <property type="match status" value="1"/>
</dbReference>
<organism evidence="3 4">
    <name type="scientific">Xanthocytophaga flava</name>
    <dbReference type="NCBI Taxonomy" id="3048013"/>
    <lineage>
        <taxon>Bacteria</taxon>
        <taxon>Pseudomonadati</taxon>
        <taxon>Bacteroidota</taxon>
        <taxon>Cytophagia</taxon>
        <taxon>Cytophagales</taxon>
        <taxon>Rhodocytophagaceae</taxon>
        <taxon>Xanthocytophaga</taxon>
    </lineage>
</organism>
<dbReference type="SUPFAM" id="SSF51011">
    <property type="entry name" value="Glycosyl hydrolase domain"/>
    <property type="match status" value="1"/>
</dbReference>
<dbReference type="InterPro" id="IPR032091">
    <property type="entry name" value="Malt_amylase-like_C"/>
</dbReference>
<keyword evidence="1" id="KW-0732">Signal</keyword>
<keyword evidence="3" id="KW-0378">Hydrolase</keyword>
<dbReference type="EMBL" id="JASJOT010000032">
    <property type="protein sequence ID" value="MDJ1497439.1"/>
    <property type="molecule type" value="Genomic_DNA"/>
</dbReference>
<dbReference type="InterPro" id="IPR006047">
    <property type="entry name" value="GH13_cat_dom"/>
</dbReference>
<feature type="signal peptide" evidence="1">
    <location>
        <begin position="1"/>
        <end position="24"/>
    </location>
</feature>
<dbReference type="PANTHER" id="PTHR10357:SF179">
    <property type="entry name" value="NEUTRAL AND BASIC AMINO ACID TRANSPORT PROTEIN RBAT"/>
    <property type="match status" value="1"/>
</dbReference>
<evidence type="ECO:0000259" key="2">
    <source>
        <dbReference type="SMART" id="SM00642"/>
    </source>
</evidence>
<keyword evidence="4" id="KW-1185">Reference proteome</keyword>
<dbReference type="SMART" id="SM00642">
    <property type="entry name" value="Aamy"/>
    <property type="match status" value="1"/>
</dbReference>